<organism evidence="2 3">
    <name type="scientific">Aquipseudomonas alcaligenes</name>
    <name type="common">Pseudomonas alcaligenes</name>
    <dbReference type="NCBI Taxonomy" id="43263"/>
    <lineage>
        <taxon>Bacteria</taxon>
        <taxon>Pseudomonadati</taxon>
        <taxon>Pseudomonadota</taxon>
        <taxon>Gammaproteobacteria</taxon>
        <taxon>Pseudomonadales</taxon>
        <taxon>Pseudomonadaceae</taxon>
        <taxon>Aquipseudomonas</taxon>
    </lineage>
</organism>
<protein>
    <submittedName>
        <fullName evidence="2">Uncharacterized protein</fullName>
    </submittedName>
</protein>
<evidence type="ECO:0000256" key="1">
    <source>
        <dbReference type="SAM" id="MobiDB-lite"/>
    </source>
</evidence>
<gene>
    <name evidence="2" type="ORF">E6Q69_03940</name>
</gene>
<dbReference type="GO" id="GO:0017000">
    <property type="term" value="P:antibiotic biosynthetic process"/>
    <property type="evidence" value="ECO:0007669"/>
    <property type="project" value="InterPro"/>
</dbReference>
<evidence type="ECO:0000313" key="2">
    <source>
        <dbReference type="EMBL" id="TXI34427.1"/>
    </source>
</evidence>
<dbReference type="Gene3D" id="3.60.20.10">
    <property type="entry name" value="Glutamine Phosphoribosylpyrophosphate, subunit 1, domain 1"/>
    <property type="match status" value="1"/>
</dbReference>
<reference evidence="2 3" key="1">
    <citation type="submission" date="2018-09" db="EMBL/GenBank/DDBJ databases">
        <title>Metagenome Assembled Genomes from an Advanced Water Purification Facility.</title>
        <authorList>
            <person name="Stamps B.W."/>
            <person name="Spear J.R."/>
        </authorList>
    </citation>
    <scope>NUCLEOTIDE SEQUENCE [LARGE SCALE GENOMIC DNA]</scope>
    <source>
        <strain evidence="2">Bin_52_1</strain>
    </source>
</reference>
<name>A0A5C7W9P8_AQUAC</name>
<dbReference type="InterPro" id="IPR002692">
    <property type="entry name" value="S45"/>
</dbReference>
<dbReference type="EMBL" id="SSFO01000069">
    <property type="protein sequence ID" value="TXI34427.1"/>
    <property type="molecule type" value="Genomic_DNA"/>
</dbReference>
<sequence length="118" mass="12731">MDLCRPAPATTAKSHPQAPAVFARHDGAAIWGFTGHESTTGPRASFPTLSPHARPEPNPTAFIEEHHENALAASGVPFDRHYADQAEAYTAGQYLPMHLGQEQVQAHTRSSLQLIPGE</sequence>
<dbReference type="InterPro" id="IPR029055">
    <property type="entry name" value="Ntn_hydrolases_N"/>
</dbReference>
<proteinExistence type="predicted"/>
<dbReference type="GO" id="GO:0016787">
    <property type="term" value="F:hydrolase activity"/>
    <property type="evidence" value="ECO:0007669"/>
    <property type="project" value="InterPro"/>
</dbReference>
<dbReference type="AlphaFoldDB" id="A0A5C7W9P8"/>
<comment type="caution">
    <text evidence="2">The sequence shown here is derived from an EMBL/GenBank/DDBJ whole genome shotgun (WGS) entry which is preliminary data.</text>
</comment>
<evidence type="ECO:0000313" key="3">
    <source>
        <dbReference type="Proteomes" id="UP000321110"/>
    </source>
</evidence>
<accession>A0A5C7W9P8</accession>
<dbReference type="SUPFAM" id="SSF56235">
    <property type="entry name" value="N-terminal nucleophile aminohydrolases (Ntn hydrolases)"/>
    <property type="match status" value="1"/>
</dbReference>
<dbReference type="Proteomes" id="UP000321110">
    <property type="component" value="Unassembled WGS sequence"/>
</dbReference>
<dbReference type="Pfam" id="PF01804">
    <property type="entry name" value="Penicil_amidase"/>
    <property type="match status" value="1"/>
</dbReference>
<feature type="region of interest" description="Disordered" evidence="1">
    <location>
        <begin position="33"/>
        <end position="58"/>
    </location>
</feature>